<dbReference type="EMBL" id="CACRXK020017504">
    <property type="protein sequence ID" value="CAB4031279.1"/>
    <property type="molecule type" value="Genomic_DNA"/>
</dbReference>
<evidence type="ECO:0000256" key="1">
    <source>
        <dbReference type="ARBA" id="ARBA00004633"/>
    </source>
</evidence>
<dbReference type="InterPro" id="IPR037202">
    <property type="entry name" value="ESCRT_assembly_dom"/>
</dbReference>
<dbReference type="OrthoDB" id="10260857at2759"/>
<dbReference type="SUPFAM" id="SSF54495">
    <property type="entry name" value="UBC-like"/>
    <property type="match status" value="1"/>
</dbReference>
<keyword evidence="4" id="KW-0967">Endosome</keyword>
<dbReference type="InterPro" id="IPR016135">
    <property type="entry name" value="UBQ-conjugating_enzyme/RWD"/>
</dbReference>
<dbReference type="PANTHER" id="PTHR13678:SF2">
    <property type="entry name" value="VACUOLAR PROTEIN SORTING-ASSOCIATED PROTEIN 37A"/>
    <property type="match status" value="1"/>
</dbReference>
<accession>A0A6S7LFF7</accession>
<evidence type="ECO:0000256" key="3">
    <source>
        <dbReference type="ARBA" id="ARBA00022448"/>
    </source>
</evidence>
<dbReference type="GO" id="GO:0006623">
    <property type="term" value="P:protein targeting to vacuole"/>
    <property type="evidence" value="ECO:0007669"/>
    <property type="project" value="TreeGrafter"/>
</dbReference>
<comment type="caution">
    <text evidence="8">The sequence shown here is derived from an EMBL/GenBank/DDBJ whole genome shotgun (WGS) entry which is preliminary data.</text>
</comment>
<evidence type="ECO:0000256" key="4">
    <source>
        <dbReference type="ARBA" id="ARBA00022753"/>
    </source>
</evidence>
<evidence type="ECO:0000313" key="9">
    <source>
        <dbReference type="Proteomes" id="UP001152795"/>
    </source>
</evidence>
<comment type="similarity">
    <text evidence="2">Belongs to the VPS37 family.</text>
</comment>
<comment type="subcellular location">
    <subcellularLocation>
        <location evidence="1">Late endosome membrane</location>
        <topology evidence="1">Peripheral membrane protein</topology>
    </subcellularLocation>
</comment>
<keyword evidence="3 7" id="KW-0813">Transport</keyword>
<keyword evidence="5 7" id="KW-0653">Protein transport</keyword>
<dbReference type="GO" id="GO:0031902">
    <property type="term" value="C:late endosome membrane"/>
    <property type="evidence" value="ECO:0007669"/>
    <property type="project" value="UniProtKB-SubCell"/>
</dbReference>
<gene>
    <name evidence="8" type="ORF">PACLA_8A009477</name>
</gene>
<dbReference type="SUPFAM" id="SSF140111">
    <property type="entry name" value="Endosomal sorting complex assembly domain"/>
    <property type="match status" value="1"/>
</dbReference>
<organism evidence="8 9">
    <name type="scientific">Paramuricea clavata</name>
    <name type="common">Red gorgonian</name>
    <name type="synonym">Violescent sea-whip</name>
    <dbReference type="NCBI Taxonomy" id="317549"/>
    <lineage>
        <taxon>Eukaryota</taxon>
        <taxon>Metazoa</taxon>
        <taxon>Cnidaria</taxon>
        <taxon>Anthozoa</taxon>
        <taxon>Octocorallia</taxon>
        <taxon>Malacalcyonacea</taxon>
        <taxon>Plexauridae</taxon>
        <taxon>Paramuricea</taxon>
    </lineage>
</organism>
<sequence length="298" mass="34624">VTEIQRNVEFKITFFIEEKALNLLVFLPPNFPNEIPVVTVSPAITHPWINNQMVVTGCDSLNQFYMHSNLGRALQDVCKELIEHPPSFIQYQNHAAVSSPQSYMRPTAVEDIPSSVSTTLVETEIDDDSTSKDKLEGFSKITRTLDNCSVEELKDLQNNPEKLMKLIFDADLINSSTRNREDQMIRLEKIAGENIEYGPKLYEARQRLVDKYDELSQLRDEFDKWSSIQNDLLETHTRDNLHLALQLGVSEMDEKAEKVAEQFLNENTLEIEEFIRTFTEKRKLTHIRHWKQENVLRL</sequence>
<evidence type="ECO:0000313" key="8">
    <source>
        <dbReference type="EMBL" id="CAB4031279.1"/>
    </source>
</evidence>
<comment type="function">
    <text evidence="6">Component of the ESCRT-I complex, a regulator of vesicular trafficking process. Required for the sorting of endocytic ubiquitinated cargos into multivesicular bodies. May be involved in cell growth and differentiation.</text>
</comment>
<dbReference type="InterPro" id="IPR009851">
    <property type="entry name" value="Mod_r"/>
</dbReference>
<evidence type="ECO:0000256" key="2">
    <source>
        <dbReference type="ARBA" id="ARBA00007617"/>
    </source>
</evidence>
<proteinExistence type="inferred from homology"/>
<dbReference type="GO" id="GO:0006612">
    <property type="term" value="P:protein targeting to membrane"/>
    <property type="evidence" value="ECO:0007669"/>
    <property type="project" value="TreeGrafter"/>
</dbReference>
<feature type="non-terminal residue" evidence="8">
    <location>
        <position position="298"/>
    </location>
</feature>
<dbReference type="AlphaFoldDB" id="A0A6S7LFF7"/>
<dbReference type="GO" id="GO:0000813">
    <property type="term" value="C:ESCRT I complex"/>
    <property type="evidence" value="ECO:0007669"/>
    <property type="project" value="TreeGrafter"/>
</dbReference>
<dbReference type="Proteomes" id="UP001152795">
    <property type="component" value="Unassembled WGS sequence"/>
</dbReference>
<dbReference type="Pfam" id="PF07200">
    <property type="entry name" value="Mod_r"/>
    <property type="match status" value="1"/>
</dbReference>
<protein>
    <submittedName>
        <fullName evidence="8">Uncharacterized protein</fullName>
    </submittedName>
</protein>
<name>A0A6S7LFF7_PARCT</name>
<evidence type="ECO:0000256" key="6">
    <source>
        <dbReference type="ARBA" id="ARBA00025010"/>
    </source>
</evidence>
<dbReference type="GO" id="GO:0043162">
    <property type="term" value="P:ubiquitin-dependent protein catabolic process via the multivesicular body sorting pathway"/>
    <property type="evidence" value="ECO:0007669"/>
    <property type="project" value="TreeGrafter"/>
</dbReference>
<reference evidence="8" key="1">
    <citation type="submission" date="2020-04" db="EMBL/GenBank/DDBJ databases">
        <authorList>
            <person name="Alioto T."/>
            <person name="Alioto T."/>
            <person name="Gomez Garrido J."/>
        </authorList>
    </citation>
    <scope>NUCLEOTIDE SEQUENCE</scope>
    <source>
        <strain evidence="8">A484AB</strain>
    </source>
</reference>
<keyword evidence="9" id="KW-1185">Reference proteome</keyword>
<dbReference type="Gene3D" id="1.10.287.660">
    <property type="entry name" value="Helix hairpin bin"/>
    <property type="match status" value="1"/>
</dbReference>
<dbReference type="PROSITE" id="PS51314">
    <property type="entry name" value="VPS37_C"/>
    <property type="match status" value="1"/>
</dbReference>
<evidence type="ECO:0000256" key="5">
    <source>
        <dbReference type="ARBA" id="ARBA00022927"/>
    </source>
</evidence>
<dbReference type="InterPro" id="IPR029012">
    <property type="entry name" value="Helix_hairpin_bin_sf"/>
</dbReference>
<dbReference type="PANTHER" id="PTHR13678">
    <property type="entry name" value="VACUOLAR PROTEIN SORTING-ASSOCIATED PROTEIN 37"/>
    <property type="match status" value="1"/>
</dbReference>
<evidence type="ECO:0000256" key="7">
    <source>
        <dbReference type="PROSITE-ProRule" id="PRU00646"/>
    </source>
</evidence>